<comment type="similarity">
    <text evidence="1">Belongs to the NMD3 family.</text>
</comment>
<comment type="subcellular location">
    <subcellularLocation>
        <location evidence="1">Cytoplasm</location>
    </subcellularLocation>
    <subcellularLocation>
        <location evidence="1">Nucleus</location>
    </subcellularLocation>
</comment>
<accession>M1KMF3</accession>
<name>M1KMF3_ENCCN</name>
<evidence type="ECO:0000259" key="2">
    <source>
        <dbReference type="Pfam" id="PF04981"/>
    </source>
</evidence>
<protein>
    <recommendedName>
        <fullName evidence="1">60S ribosomal export protein NMD3</fullName>
    </recommendedName>
</protein>
<dbReference type="PANTHER" id="PTHR12746:SF2">
    <property type="entry name" value="60S RIBOSOMAL EXPORT PROTEIN NMD3"/>
    <property type="match status" value="1"/>
</dbReference>
<organism evidence="3">
    <name type="scientific">Encephalitozoon cuniculi</name>
    <name type="common">Microsporidian parasite</name>
    <dbReference type="NCBI Taxonomy" id="6035"/>
    <lineage>
        <taxon>Eukaryota</taxon>
        <taxon>Fungi</taxon>
        <taxon>Fungi incertae sedis</taxon>
        <taxon>Microsporidia</taxon>
        <taxon>Unikaryonidae</taxon>
        <taxon>Encephalitozoon</taxon>
    </lineage>
</organism>
<keyword evidence="1" id="KW-0813">Transport</keyword>
<keyword evidence="1" id="KW-0653">Protein transport</keyword>
<gene>
    <name evidence="3" type="ORF">ECU09_1380</name>
</gene>
<reference evidence="3" key="1">
    <citation type="journal article" date="2013" name="Eukaryot. Cell">
        <title>Extremely Reduced Levels of Heterozygosity in the Vertebrate Pathogen Encephalitozoon cuniculi.</title>
        <authorList>
            <person name="Selman M."/>
            <person name="Sak B."/>
            <person name="Kvac M."/>
            <person name="Farinelli L."/>
            <person name="Weiss L.M."/>
            <person name="Corradi N."/>
        </authorList>
    </citation>
    <scope>NUCLEOTIDE SEQUENCE</scope>
</reference>
<dbReference type="EMBL" id="KC513621">
    <property type="protein sequence ID" value="AGE96506.1"/>
    <property type="molecule type" value="Genomic_DNA"/>
</dbReference>
<dbReference type="VEuPathDB" id="MicrosporidiaDB:AEWQ_091400"/>
<dbReference type="VEuPathDB" id="MicrosporidiaDB:M970_091380"/>
<dbReference type="VEuPathDB" id="MicrosporidiaDB:AEWR_091380"/>
<keyword evidence="1" id="KW-0963">Cytoplasm</keyword>
<dbReference type="GO" id="GO:0043023">
    <property type="term" value="F:ribosomal large subunit binding"/>
    <property type="evidence" value="ECO:0007669"/>
    <property type="project" value="InterPro"/>
</dbReference>
<keyword evidence="1" id="KW-0539">Nucleus</keyword>
<dbReference type="InterPro" id="IPR039768">
    <property type="entry name" value="Nmd3"/>
</dbReference>
<dbReference type="VEuPathDB" id="MicrosporidiaDB:AEWD_091410"/>
<dbReference type="GO" id="GO:0000055">
    <property type="term" value="P:ribosomal large subunit export from nucleus"/>
    <property type="evidence" value="ECO:0007669"/>
    <property type="project" value="TreeGrafter"/>
</dbReference>
<comment type="function">
    <text evidence="1">Acts as an adapter for the XPO1/CRM1-mediated export of the 60S ribosomal subunit.</text>
</comment>
<dbReference type="GO" id="GO:0005737">
    <property type="term" value="C:cytoplasm"/>
    <property type="evidence" value="ECO:0007669"/>
    <property type="project" value="UniProtKB-SubCell"/>
</dbReference>
<dbReference type="InterPro" id="IPR007064">
    <property type="entry name" value="Nmd3_N"/>
</dbReference>
<feature type="domain" description="Nmd3 N-terminal" evidence="2">
    <location>
        <begin position="4"/>
        <end position="227"/>
    </location>
</feature>
<evidence type="ECO:0000256" key="1">
    <source>
        <dbReference type="RuleBase" id="RU364108"/>
    </source>
</evidence>
<dbReference type="VEuPathDB" id="MicrosporidiaDB:ECU09_1380"/>
<dbReference type="Pfam" id="PF04981">
    <property type="entry name" value="NMD3"/>
    <property type="match status" value="1"/>
</dbReference>
<dbReference type="GO" id="GO:0005634">
    <property type="term" value="C:nucleus"/>
    <property type="evidence" value="ECO:0007669"/>
    <property type="project" value="UniProtKB-SubCell"/>
</dbReference>
<proteinExistence type="inferred from homology"/>
<dbReference type="AlphaFoldDB" id="M1KMF3"/>
<sequence length="424" mass="48779">MILCCKCGIPIEPRLMNMCDRCLVTEVTISSKVKRNLAVERCRGCERYLHPPKSWMEFSWGSKEFLLFLIRRNKTLNGLCIVDSNFVYTEPNSKRIVVALVVRECGVEQPLEMRYVIRNMQCPDCAKVEAKQFWNSLVQVRHKAGHRRMFIYLEHLVLKNNVYGDTSNIKQRKEGLDFYYIERNAAVRMVSFLQSVLPVRVKVSERLISKDVHTSKCNYKFSHSVEIAPLCKDDLVVVGKDVRRSLGIGSLAIVQKIATGIVLLDARLMKSVKITGSFYWNNQDGLKVLMSSKDFTKYTVVMKCCRRRAGGAMDGYDLTVTSDGSEFSEARFHLGNVEEDDEILGYDLRHLNLAVECEDKPEVVLVRRMPRDDIVWKIDVASESSMEYRLFVEDVENDREMVSGLCTIREKEGIDKEMETFKVS</sequence>
<evidence type="ECO:0000313" key="3">
    <source>
        <dbReference type="EMBL" id="AGE96506.1"/>
    </source>
</evidence>
<dbReference type="GO" id="GO:0015031">
    <property type="term" value="P:protein transport"/>
    <property type="evidence" value="ECO:0007669"/>
    <property type="project" value="UniProtKB-KW"/>
</dbReference>
<dbReference type="PANTHER" id="PTHR12746">
    <property type="entry name" value="NONSENSE-MEDIATED MRNA DECAY PROTEIN 3"/>
    <property type="match status" value="1"/>
</dbReference>